<keyword evidence="1" id="KW-0812">Transmembrane</keyword>
<accession>A0AAD9KZG3</accession>
<keyword evidence="1" id="KW-1133">Transmembrane helix</keyword>
<evidence type="ECO:0000313" key="2">
    <source>
        <dbReference type="EMBL" id="KAK2180529.1"/>
    </source>
</evidence>
<evidence type="ECO:0000256" key="1">
    <source>
        <dbReference type="SAM" id="Phobius"/>
    </source>
</evidence>
<evidence type="ECO:0000313" key="3">
    <source>
        <dbReference type="Proteomes" id="UP001209878"/>
    </source>
</evidence>
<keyword evidence="1" id="KW-0472">Membrane</keyword>
<keyword evidence="3" id="KW-1185">Reference proteome</keyword>
<name>A0AAD9KZG3_RIDPI</name>
<dbReference type="AlphaFoldDB" id="A0AAD9KZG3"/>
<protein>
    <submittedName>
        <fullName evidence="2">Uncharacterized protein</fullName>
    </submittedName>
</protein>
<dbReference type="Proteomes" id="UP001209878">
    <property type="component" value="Unassembled WGS sequence"/>
</dbReference>
<dbReference type="EMBL" id="JAODUO010000439">
    <property type="protein sequence ID" value="KAK2180529.1"/>
    <property type="molecule type" value="Genomic_DNA"/>
</dbReference>
<reference evidence="2" key="1">
    <citation type="journal article" date="2023" name="Mol. Biol. Evol.">
        <title>Third-Generation Sequencing Reveals the Adaptive Role of the Epigenome in Three Deep-Sea Polychaetes.</title>
        <authorList>
            <person name="Perez M."/>
            <person name="Aroh O."/>
            <person name="Sun Y."/>
            <person name="Lan Y."/>
            <person name="Juniper S.K."/>
            <person name="Young C.R."/>
            <person name="Angers B."/>
            <person name="Qian P.Y."/>
        </authorList>
    </citation>
    <scope>NUCLEOTIDE SEQUENCE</scope>
    <source>
        <strain evidence="2">R07B-5</strain>
    </source>
</reference>
<gene>
    <name evidence="2" type="ORF">NP493_439g01018</name>
</gene>
<organism evidence="2 3">
    <name type="scientific">Ridgeia piscesae</name>
    <name type="common">Tubeworm</name>
    <dbReference type="NCBI Taxonomy" id="27915"/>
    <lineage>
        <taxon>Eukaryota</taxon>
        <taxon>Metazoa</taxon>
        <taxon>Spiralia</taxon>
        <taxon>Lophotrochozoa</taxon>
        <taxon>Annelida</taxon>
        <taxon>Polychaeta</taxon>
        <taxon>Sedentaria</taxon>
        <taxon>Canalipalpata</taxon>
        <taxon>Sabellida</taxon>
        <taxon>Siboglinidae</taxon>
        <taxon>Ridgeia</taxon>
    </lineage>
</organism>
<sequence>MIVLRNTLLLSRRRSVTKARSARDMNRGSFVITDFSMCFTCSRMSAEVKRSESFGGSSVLSSDFLASFNSTSAGFSFTFLGFFRSVMLGFSICSSFFINMGFVNLVYSKNIENLICFENHKSLWRGK</sequence>
<proteinExistence type="predicted"/>
<feature type="transmembrane region" description="Helical" evidence="1">
    <location>
        <begin position="86"/>
        <end position="107"/>
    </location>
</feature>
<comment type="caution">
    <text evidence="2">The sequence shown here is derived from an EMBL/GenBank/DDBJ whole genome shotgun (WGS) entry which is preliminary data.</text>
</comment>